<accession>A0A1T5G1B2</accession>
<keyword evidence="5 6" id="KW-0472">Membrane</keyword>
<feature type="transmembrane region" description="Helical" evidence="6">
    <location>
        <begin position="476"/>
        <end position="495"/>
    </location>
</feature>
<feature type="transmembrane region" description="Helical" evidence="6">
    <location>
        <begin position="21"/>
        <end position="41"/>
    </location>
</feature>
<dbReference type="OrthoDB" id="9775544at2"/>
<sequence>MKWRWIAQMAWRDSRRNRSRLFLFISSIILGIASLVALNTFHINLQQDINNQAAQLLGADLELESNRKPTEEALAFLDTIAAGSVDMATEERFLSMLRFSKSEDLQLVQVHGISGAFPFYGEITTDPQQSTHNYSKEGTILIDHNLAKKHEVSVHDSVSLGLHELRIGGTILARPGQTSFSSAMTPSVYIAKEYLANSGLQQAGSRIEYHYYFKFPKGTAIDQRLEQWKDRLAELQWRSSTIETTKERTGRAFADVGRFMELVGFVALLLGCIGVSSAVHIYVKEKLLSVAILRCLGASSKQTFFIFLLQFAVIGLIGGVIGAGLGSLIQFLIPLFLQDIFPVTISNDFSWSSIVLGIVLGLVIAILFTLLPLIGVRLISPLQSLRISDEGGDPLDPLRWWIYFLIGLFVVGFTKLQLDEWPITFAFTGSVFLIFALLYGTAKLFMYSVKRFFPNGWSYLWKQGLSNLYRPNNQTVVLLVAIGFGTALIATLYYVQEMLIYRVEAASSNNQANTLLYDIQPSQREGVRQLARNRELPILEDIPIVTMQIEKINGKGIRERIQDSTDRASTRAFRGEIRATYRDSLTDTEKVVAGQWVSKVAVGEIGQVSLDKRYAEDIGVELQDTLLMNVQGARIPVVVSSLREVDWSRFQSNFRMVFSQGVIDRAPQFYLIGTRTDNDKQAMAFQNDVVSHYPNVSVIDMNSIISVLEDILQKMSFVIQFIGAFSILTGIVVLIASVRISKYQRIKENVLLRTLGASRKQVFTIVMAEYLLLGLLAACTGIIIALLATNLLAIFVFESSFVPSLVVSLVLILSVAIVTVAIGLINSRSTLVVPPMEAIRRN</sequence>
<dbReference type="Proteomes" id="UP000190150">
    <property type="component" value="Unassembled WGS sequence"/>
</dbReference>
<evidence type="ECO:0000259" key="7">
    <source>
        <dbReference type="Pfam" id="PF02687"/>
    </source>
</evidence>
<evidence type="ECO:0000256" key="3">
    <source>
        <dbReference type="ARBA" id="ARBA00022692"/>
    </source>
</evidence>
<feature type="transmembrane region" description="Helical" evidence="6">
    <location>
        <begin position="762"/>
        <end position="795"/>
    </location>
</feature>
<organism evidence="9 10">
    <name type="scientific">Sphingobacterium nematocida</name>
    <dbReference type="NCBI Taxonomy" id="1513896"/>
    <lineage>
        <taxon>Bacteria</taxon>
        <taxon>Pseudomonadati</taxon>
        <taxon>Bacteroidota</taxon>
        <taxon>Sphingobacteriia</taxon>
        <taxon>Sphingobacteriales</taxon>
        <taxon>Sphingobacteriaceae</taxon>
        <taxon>Sphingobacterium</taxon>
    </lineage>
</organism>
<feature type="transmembrane region" description="Helical" evidence="6">
    <location>
        <begin position="262"/>
        <end position="283"/>
    </location>
</feature>
<feature type="transmembrane region" description="Helical" evidence="6">
    <location>
        <begin position="353"/>
        <end position="379"/>
    </location>
</feature>
<keyword evidence="10" id="KW-1185">Reference proteome</keyword>
<feature type="domain" description="ABC3 transporter permease C-terminal" evidence="7">
    <location>
        <begin position="263"/>
        <end position="380"/>
    </location>
</feature>
<gene>
    <name evidence="9" type="ORF">SAMN05660841_03698</name>
</gene>
<dbReference type="GO" id="GO:0005886">
    <property type="term" value="C:plasma membrane"/>
    <property type="evidence" value="ECO:0007669"/>
    <property type="project" value="UniProtKB-SubCell"/>
</dbReference>
<keyword evidence="2" id="KW-1003">Cell membrane</keyword>
<feature type="transmembrane region" description="Helical" evidence="6">
    <location>
        <begin position="424"/>
        <end position="442"/>
    </location>
</feature>
<dbReference type="Pfam" id="PF02687">
    <property type="entry name" value="FtsX"/>
    <property type="match status" value="2"/>
</dbReference>
<evidence type="ECO:0000256" key="6">
    <source>
        <dbReference type="SAM" id="Phobius"/>
    </source>
</evidence>
<dbReference type="RefSeq" id="WP_079645349.1">
    <property type="nucleotide sequence ID" value="NZ_FUZF01000020.1"/>
</dbReference>
<keyword evidence="3 6" id="KW-0812">Transmembrane</keyword>
<feature type="transmembrane region" description="Helical" evidence="6">
    <location>
        <begin position="400"/>
        <end position="418"/>
    </location>
</feature>
<feature type="transmembrane region" description="Helical" evidence="6">
    <location>
        <begin position="801"/>
        <end position="825"/>
    </location>
</feature>
<evidence type="ECO:0000313" key="10">
    <source>
        <dbReference type="Proteomes" id="UP000190150"/>
    </source>
</evidence>
<protein>
    <submittedName>
        <fullName evidence="9">Putative ABC transport system permease protein</fullName>
    </submittedName>
</protein>
<feature type="domain" description="ABC3 transporter permease C-terminal" evidence="7">
    <location>
        <begin position="721"/>
        <end position="825"/>
    </location>
</feature>
<dbReference type="InterPro" id="IPR038766">
    <property type="entry name" value="Membrane_comp_ABC_pdt"/>
</dbReference>
<dbReference type="PANTHER" id="PTHR30287:SF1">
    <property type="entry name" value="INNER MEMBRANE PROTEIN"/>
    <property type="match status" value="1"/>
</dbReference>
<feature type="domain" description="MacB-like periplasmic core" evidence="8">
    <location>
        <begin position="22"/>
        <end position="223"/>
    </location>
</feature>
<evidence type="ECO:0000256" key="5">
    <source>
        <dbReference type="ARBA" id="ARBA00023136"/>
    </source>
</evidence>
<comment type="subcellular location">
    <subcellularLocation>
        <location evidence="1">Cell membrane</location>
        <topology evidence="1">Multi-pass membrane protein</topology>
    </subcellularLocation>
</comment>
<dbReference type="Pfam" id="PF12704">
    <property type="entry name" value="MacB_PCD"/>
    <property type="match status" value="1"/>
</dbReference>
<evidence type="ECO:0000259" key="8">
    <source>
        <dbReference type="Pfam" id="PF12704"/>
    </source>
</evidence>
<evidence type="ECO:0000256" key="4">
    <source>
        <dbReference type="ARBA" id="ARBA00022989"/>
    </source>
</evidence>
<evidence type="ECO:0000256" key="1">
    <source>
        <dbReference type="ARBA" id="ARBA00004651"/>
    </source>
</evidence>
<dbReference type="InterPro" id="IPR025857">
    <property type="entry name" value="MacB_PCD"/>
</dbReference>
<dbReference type="PANTHER" id="PTHR30287">
    <property type="entry name" value="MEMBRANE COMPONENT OF PREDICTED ABC SUPERFAMILY METABOLITE UPTAKE TRANSPORTER"/>
    <property type="match status" value="1"/>
</dbReference>
<feature type="transmembrane region" description="Helical" evidence="6">
    <location>
        <begin position="304"/>
        <end position="333"/>
    </location>
</feature>
<name>A0A1T5G1B2_9SPHI</name>
<keyword evidence="4 6" id="KW-1133">Transmembrane helix</keyword>
<reference evidence="10" key="1">
    <citation type="submission" date="2017-02" db="EMBL/GenBank/DDBJ databases">
        <authorList>
            <person name="Varghese N."/>
            <person name="Submissions S."/>
        </authorList>
    </citation>
    <scope>NUCLEOTIDE SEQUENCE [LARGE SCALE GENOMIC DNA]</scope>
    <source>
        <strain evidence="10">DSM 24091</strain>
    </source>
</reference>
<evidence type="ECO:0000256" key="2">
    <source>
        <dbReference type="ARBA" id="ARBA00022475"/>
    </source>
</evidence>
<dbReference type="EMBL" id="FUZF01000020">
    <property type="protein sequence ID" value="SKC02285.1"/>
    <property type="molecule type" value="Genomic_DNA"/>
</dbReference>
<dbReference type="InterPro" id="IPR003838">
    <property type="entry name" value="ABC3_permease_C"/>
</dbReference>
<proteinExistence type="predicted"/>
<dbReference type="AlphaFoldDB" id="A0A1T5G1B2"/>
<dbReference type="STRING" id="1513896.SAMN05660841_03698"/>
<evidence type="ECO:0000313" key="9">
    <source>
        <dbReference type="EMBL" id="SKC02285.1"/>
    </source>
</evidence>
<feature type="transmembrane region" description="Helical" evidence="6">
    <location>
        <begin position="717"/>
        <end position="741"/>
    </location>
</feature>